<feature type="transmembrane region" description="Helical" evidence="14">
    <location>
        <begin position="12"/>
        <end position="29"/>
    </location>
</feature>
<dbReference type="GO" id="GO:0005886">
    <property type="term" value="C:plasma membrane"/>
    <property type="evidence" value="ECO:0007669"/>
    <property type="project" value="UniProtKB-SubCell"/>
</dbReference>
<evidence type="ECO:0000256" key="8">
    <source>
        <dbReference type="ARBA" id="ARBA00022989"/>
    </source>
</evidence>
<evidence type="ECO:0000256" key="4">
    <source>
        <dbReference type="ARBA" id="ARBA00022475"/>
    </source>
</evidence>
<protein>
    <recommendedName>
        <fullName evidence="12">Ascorbate-specific PTS system EIIC component</fullName>
    </recommendedName>
    <alternativeName>
        <fullName evidence="13">Ascorbate-specific permease IIC component UlaA</fullName>
    </alternativeName>
</protein>
<sequence length="422" mass="46929">MEMIDRIGVNFLKNTYLIVGVYILLGSIIEKKSIDRIISSIFKTFIGMFIMEIGVDVIGKSVSNLNYLIPKAFKFIGVIPQNEGAAALGEFRYGDVINSILFLGMAINILIAKFTRFKYIFLTGQQMIYMSSLLAIIMIPFGISHNIAIIIGGILLGIMMSIFPHILHPYTKIITKNNNIAVGHFSTIGFYLSSQIGKLFKQREKSENKNKLTKFNGILFDTTLVTAFFMVFIFTISSIISGKGYVEDISGGTNFLIFSFKQGLIFAAGVYIILNGVRMLIQEIIPAFRGIAKRLVPEAIVALDISILFPYKENIMLLGFLFSFLGGIFSMYMTSIYRVEVILPSVLIHFFTGGGCGMYGYSTGGKKGCIIASFLVGILIGICPLLLLDHYKEMEFHKLAFGEIDLSLVGYILKKVLSSFKI</sequence>
<evidence type="ECO:0000256" key="13">
    <source>
        <dbReference type="ARBA" id="ARBA00042859"/>
    </source>
</evidence>
<feature type="transmembrane region" description="Helical" evidence="14">
    <location>
        <begin position="341"/>
        <end position="362"/>
    </location>
</feature>
<dbReference type="AlphaFoldDB" id="A0A1M6PF70"/>
<evidence type="ECO:0000256" key="7">
    <source>
        <dbReference type="ARBA" id="ARBA00022692"/>
    </source>
</evidence>
<evidence type="ECO:0000256" key="10">
    <source>
        <dbReference type="ARBA" id="ARBA00037387"/>
    </source>
</evidence>
<keyword evidence="4" id="KW-1003">Cell membrane</keyword>
<evidence type="ECO:0000256" key="14">
    <source>
        <dbReference type="SAM" id="Phobius"/>
    </source>
</evidence>
<evidence type="ECO:0000256" key="11">
    <source>
        <dbReference type="ARBA" id="ARBA00038218"/>
    </source>
</evidence>
<reference evidence="16" key="1">
    <citation type="submission" date="2016-11" db="EMBL/GenBank/DDBJ databases">
        <authorList>
            <person name="Varghese N."/>
            <person name="Submissions S."/>
        </authorList>
    </citation>
    <scope>NUCLEOTIDE SEQUENCE [LARGE SCALE GENOMIC DNA]</scope>
    <source>
        <strain evidence="16">DSM 15518</strain>
    </source>
</reference>
<dbReference type="EMBL" id="FRAE01000031">
    <property type="protein sequence ID" value="SHK06605.1"/>
    <property type="molecule type" value="Genomic_DNA"/>
</dbReference>
<feature type="transmembrane region" description="Helical" evidence="14">
    <location>
        <begin position="252"/>
        <end position="274"/>
    </location>
</feature>
<dbReference type="InterPro" id="IPR051562">
    <property type="entry name" value="Ascorbate-PTS_EIIC"/>
</dbReference>
<evidence type="ECO:0000256" key="5">
    <source>
        <dbReference type="ARBA" id="ARBA00022597"/>
    </source>
</evidence>
<evidence type="ECO:0000313" key="16">
    <source>
        <dbReference type="Proteomes" id="UP000242497"/>
    </source>
</evidence>
<dbReference type="Proteomes" id="UP000242497">
    <property type="component" value="Unassembled WGS sequence"/>
</dbReference>
<dbReference type="PANTHER" id="PTHR33843:SF4">
    <property type="entry name" value="ASCORBATE-SPECIFIC PTS SYSTEM EIIC COMPONENT"/>
    <property type="match status" value="1"/>
</dbReference>
<dbReference type="OrthoDB" id="9796178at2"/>
<keyword evidence="5" id="KW-0762">Sugar transport</keyword>
<evidence type="ECO:0000313" key="15">
    <source>
        <dbReference type="EMBL" id="SHK06605.1"/>
    </source>
</evidence>
<keyword evidence="16" id="KW-1185">Reference proteome</keyword>
<dbReference type="InterPro" id="IPR004703">
    <property type="entry name" value="PTS_sugar-sp_permease"/>
</dbReference>
<evidence type="ECO:0000256" key="2">
    <source>
        <dbReference type="ARBA" id="ARBA00011738"/>
    </source>
</evidence>
<evidence type="ECO:0000256" key="9">
    <source>
        <dbReference type="ARBA" id="ARBA00023136"/>
    </source>
</evidence>
<keyword evidence="6" id="KW-0598">Phosphotransferase system</keyword>
<dbReference type="STRING" id="1123349.SAMN02744037_01540"/>
<keyword evidence="3" id="KW-0813">Transport</keyword>
<feature type="transmembrane region" description="Helical" evidence="14">
    <location>
        <begin position="317"/>
        <end position="334"/>
    </location>
</feature>
<feature type="transmembrane region" description="Helical" evidence="14">
    <location>
        <begin position="119"/>
        <end position="141"/>
    </location>
</feature>
<feature type="transmembrane region" description="Helical" evidence="14">
    <location>
        <begin position="218"/>
        <end position="240"/>
    </location>
</feature>
<dbReference type="GO" id="GO:0009401">
    <property type="term" value="P:phosphoenolpyruvate-dependent sugar phosphotransferase system"/>
    <property type="evidence" value="ECO:0007669"/>
    <property type="project" value="UniProtKB-KW"/>
</dbReference>
<evidence type="ECO:0000256" key="1">
    <source>
        <dbReference type="ARBA" id="ARBA00004651"/>
    </source>
</evidence>
<accession>A0A1M6PF70</accession>
<dbReference type="PANTHER" id="PTHR33843">
    <property type="entry name" value="ASCORBATE-SPECIFIC PTS SYSTEM EIIC COMPONENT"/>
    <property type="match status" value="1"/>
</dbReference>
<organism evidence="15 16">
    <name type="scientific">Tepidibacter formicigenes DSM 15518</name>
    <dbReference type="NCBI Taxonomy" id="1123349"/>
    <lineage>
        <taxon>Bacteria</taxon>
        <taxon>Bacillati</taxon>
        <taxon>Bacillota</taxon>
        <taxon>Clostridia</taxon>
        <taxon>Peptostreptococcales</taxon>
        <taxon>Peptostreptococcaceae</taxon>
        <taxon>Tepidibacter</taxon>
    </lineage>
</organism>
<keyword evidence="8 14" id="KW-1133">Transmembrane helix</keyword>
<name>A0A1M6PF70_9FIRM</name>
<comment type="similarity">
    <text evidence="11">Belongs to the UlaA family.</text>
</comment>
<feature type="transmembrane region" description="Helical" evidence="14">
    <location>
        <begin position="368"/>
        <end position="388"/>
    </location>
</feature>
<dbReference type="RefSeq" id="WP_084605614.1">
    <property type="nucleotide sequence ID" value="NZ_FRAE01000031.1"/>
</dbReference>
<feature type="transmembrane region" description="Helical" evidence="14">
    <location>
        <begin position="96"/>
        <end position="112"/>
    </location>
</feature>
<dbReference type="Pfam" id="PF03611">
    <property type="entry name" value="EIIC-GAT"/>
    <property type="match status" value="1"/>
</dbReference>
<keyword evidence="9 14" id="KW-0472">Membrane</keyword>
<feature type="transmembrane region" description="Helical" evidence="14">
    <location>
        <begin position="147"/>
        <end position="167"/>
    </location>
</feature>
<keyword evidence="7 14" id="KW-0812">Transmembrane</keyword>
<comment type="subcellular location">
    <subcellularLocation>
        <location evidence="1">Cell membrane</location>
        <topology evidence="1">Multi-pass membrane protein</topology>
    </subcellularLocation>
</comment>
<comment type="subunit">
    <text evidence="2">Homodimer.</text>
</comment>
<proteinExistence type="inferred from homology"/>
<evidence type="ECO:0000256" key="3">
    <source>
        <dbReference type="ARBA" id="ARBA00022448"/>
    </source>
</evidence>
<evidence type="ECO:0000256" key="12">
    <source>
        <dbReference type="ARBA" id="ARBA00039702"/>
    </source>
</evidence>
<evidence type="ECO:0000256" key="6">
    <source>
        <dbReference type="ARBA" id="ARBA00022683"/>
    </source>
</evidence>
<comment type="function">
    <text evidence="10">The phosphoenolpyruvate-dependent sugar phosphotransferase system (sugar PTS), a major carbohydrate active transport system, catalyzes the phosphorylation of incoming sugar substrates concomitantly with their translocation across the cell membrane. The enzyme II UlaABC PTS system is involved in ascorbate transport.</text>
</comment>
<gene>
    <name evidence="15" type="ORF">SAMN02744037_01540</name>
</gene>